<name>A0A1I5TT74_9RHOB</name>
<dbReference type="AlphaFoldDB" id="A0A1I5TT74"/>
<gene>
    <name evidence="1" type="ORF">SAMN04488047_11515</name>
</gene>
<dbReference type="OrthoDB" id="4228440at2"/>
<accession>A0A1I5TT74</accession>
<protein>
    <submittedName>
        <fullName evidence="1">Uncharacterized protein</fullName>
    </submittedName>
</protein>
<sequence>MGTNNLIAVIAGGSHRVAQFSRYDGQPEYAGLEVLDYLRGASLSLLCASALNCRFVDGGRQSQSPQMSGQIGALILPIIERAGGCDLEDHMDFGTQGACEWAYVVDLDRNRLEVHGKDHSGCGRFHDLAREMGCEQSANPVSILALFELDDLPDDEHFLGALGRAPHPDAG</sequence>
<proteinExistence type="predicted"/>
<organism evidence="1 2">
    <name type="scientific">Tranquillimonas alkanivorans</name>
    <dbReference type="NCBI Taxonomy" id="441119"/>
    <lineage>
        <taxon>Bacteria</taxon>
        <taxon>Pseudomonadati</taxon>
        <taxon>Pseudomonadota</taxon>
        <taxon>Alphaproteobacteria</taxon>
        <taxon>Rhodobacterales</taxon>
        <taxon>Roseobacteraceae</taxon>
        <taxon>Tranquillimonas</taxon>
    </lineage>
</organism>
<dbReference type="EMBL" id="FOXA01000015">
    <property type="protein sequence ID" value="SFP86254.1"/>
    <property type="molecule type" value="Genomic_DNA"/>
</dbReference>
<dbReference type="RefSeq" id="WP_093424157.1">
    <property type="nucleotide sequence ID" value="NZ_FOXA01000015.1"/>
</dbReference>
<dbReference type="Proteomes" id="UP000199356">
    <property type="component" value="Unassembled WGS sequence"/>
</dbReference>
<keyword evidence="2" id="KW-1185">Reference proteome</keyword>
<dbReference type="STRING" id="441119.SAMN04488047_11515"/>
<evidence type="ECO:0000313" key="2">
    <source>
        <dbReference type="Proteomes" id="UP000199356"/>
    </source>
</evidence>
<evidence type="ECO:0000313" key="1">
    <source>
        <dbReference type="EMBL" id="SFP86254.1"/>
    </source>
</evidence>
<reference evidence="1 2" key="1">
    <citation type="submission" date="2016-10" db="EMBL/GenBank/DDBJ databases">
        <authorList>
            <person name="de Groot N.N."/>
        </authorList>
    </citation>
    <scope>NUCLEOTIDE SEQUENCE [LARGE SCALE GENOMIC DNA]</scope>
    <source>
        <strain evidence="1 2">DSM 19547</strain>
    </source>
</reference>